<evidence type="ECO:0000313" key="2">
    <source>
        <dbReference type="Proteomes" id="UP000070250"/>
    </source>
</evidence>
<organism evidence="1 2">
    <name type="scientific">Steroidobacter denitrificans</name>
    <dbReference type="NCBI Taxonomy" id="465721"/>
    <lineage>
        <taxon>Bacteria</taxon>
        <taxon>Pseudomonadati</taxon>
        <taxon>Pseudomonadota</taxon>
        <taxon>Gammaproteobacteria</taxon>
        <taxon>Steroidobacterales</taxon>
        <taxon>Steroidobacteraceae</taxon>
        <taxon>Steroidobacter</taxon>
    </lineage>
</organism>
<dbReference type="STRING" id="465721.ACG33_03330"/>
<dbReference type="Proteomes" id="UP000070250">
    <property type="component" value="Chromosome"/>
</dbReference>
<dbReference type="EMBL" id="CP011971">
    <property type="protein sequence ID" value="AMN46153.1"/>
    <property type="molecule type" value="Genomic_DNA"/>
</dbReference>
<dbReference type="NCBIfam" id="NF046062">
    <property type="entry name" value="citrull_CtlX"/>
    <property type="match status" value="1"/>
</dbReference>
<accession>A0A127F6T5</accession>
<sequence length="326" mass="35740">MIRPVRYAANPQTAASNRFQVPLSHDQGDPRRDGPIHSGEAATTRLLEVESQQKRVQAAACFEFDALAAALRLAGVRVHVFDDTAQPHTPDSIFPNNWVSFHADGTVVLYPMLAENRRLERRQDVLESLSAQQGFRVERIVDLTHHERQGRFLEGTGSLVLDRVHRIAYACLSARTNLDVLGDFAQQLDYEIVAFEARDAHGMPVYHTNVMMSVGSRVAAICAASIREDERAAVLDTLRATGHEILDLSIEQLTEFPGNMLALSTSRGESIVAMSQRALGSLSAEQRAMLETHGGSIVACAVPTIEALGGGSVRCMLAEIHLPRKN</sequence>
<evidence type="ECO:0000313" key="1">
    <source>
        <dbReference type="EMBL" id="AMN46153.1"/>
    </source>
</evidence>
<dbReference type="PANTHER" id="PTHR43224">
    <property type="entry name" value="AMIDINOTRANSFERASE"/>
    <property type="match status" value="1"/>
</dbReference>
<dbReference type="KEGG" id="sdf:ACG33_03330"/>
<evidence type="ECO:0008006" key="3">
    <source>
        <dbReference type="Google" id="ProtNLM"/>
    </source>
</evidence>
<dbReference type="Pfam" id="PF19420">
    <property type="entry name" value="DDAH_eukar"/>
    <property type="match status" value="1"/>
</dbReference>
<dbReference type="SUPFAM" id="SSF55909">
    <property type="entry name" value="Pentein"/>
    <property type="match status" value="1"/>
</dbReference>
<dbReference type="Gene3D" id="3.75.10.10">
    <property type="entry name" value="L-arginine/glycine Amidinotransferase, Chain A"/>
    <property type="match status" value="1"/>
</dbReference>
<keyword evidence="2" id="KW-1185">Reference proteome</keyword>
<dbReference type="AlphaFoldDB" id="A0A127F6T5"/>
<name>A0A127F6T5_STEDE</name>
<proteinExistence type="predicted"/>
<dbReference type="PANTHER" id="PTHR43224:SF1">
    <property type="entry name" value="AMIDINOTRANSFERASE"/>
    <property type="match status" value="1"/>
</dbReference>
<dbReference type="InterPro" id="IPR014541">
    <property type="entry name" value="Amdntrnsf_FN0238"/>
</dbReference>
<dbReference type="PATRIC" id="fig|465721.4.peg.714"/>
<gene>
    <name evidence="1" type="ORF">ACG33_03330</name>
</gene>
<dbReference type="OrthoDB" id="9788268at2"/>
<protein>
    <recommendedName>
        <fullName evidence="3">Amidinotransferase</fullName>
    </recommendedName>
</protein>
<dbReference type="PIRSF" id="PIRSF028188">
    <property type="entry name" value="Amdntrnsf_FN0238"/>
    <property type="match status" value="1"/>
</dbReference>
<reference evidence="1 2" key="1">
    <citation type="submission" date="2015-06" db="EMBL/GenBank/DDBJ databases">
        <title>A Comprehensive Approach to Explore the Metabolic and Phylogenetic Diversity of Bacterial Steroid Degradation in the Environment: Testosterone as an Example.</title>
        <authorList>
            <person name="Yang F.-C."/>
            <person name="Chen Y.-L."/>
            <person name="Yu C.-P."/>
            <person name="Tang S.-L."/>
            <person name="Wang P.-H."/>
            <person name="Ismail W."/>
            <person name="Wang C.-H."/>
            <person name="Yang C.-Y."/>
            <person name="Chiang Y.-R."/>
        </authorList>
    </citation>
    <scope>NUCLEOTIDE SEQUENCE [LARGE SCALE GENOMIC DNA]</scope>
    <source>
        <strain evidence="1 2">DSM 18526</strain>
    </source>
</reference>